<accession>A0A3D8SWR0</accession>
<sequence length="214" mass="23732">MSQDVISKGIIEEPHARTMFQLRHSGHRSQNGPDVEAFPHQEREMSLRGTKPGCSESVCYLSTPEHGAGRSVDHKSPERHSDLARQLRTALILHQVEQEVASGTARRCKNYQAACLSLDDVSGSMASTLPFKRIVSTVEIVELRGRYLREIEQQNLSDETLEGTVRNLESDISTWFTKWDNDLQQPLSNAAVSACRRITHSSSSAAPYSAGMGP</sequence>
<dbReference type="GeneID" id="38112888"/>
<gene>
    <name evidence="1" type="ORF">DSM5745_02518</name>
</gene>
<organism evidence="1 2">
    <name type="scientific">Aspergillus mulundensis</name>
    <dbReference type="NCBI Taxonomy" id="1810919"/>
    <lineage>
        <taxon>Eukaryota</taxon>
        <taxon>Fungi</taxon>
        <taxon>Dikarya</taxon>
        <taxon>Ascomycota</taxon>
        <taxon>Pezizomycotina</taxon>
        <taxon>Eurotiomycetes</taxon>
        <taxon>Eurotiomycetidae</taxon>
        <taxon>Eurotiales</taxon>
        <taxon>Aspergillaceae</taxon>
        <taxon>Aspergillus</taxon>
        <taxon>Aspergillus subgen. Nidulantes</taxon>
    </lineage>
</organism>
<name>A0A3D8SWR0_9EURO</name>
<comment type="caution">
    <text evidence="1">The sequence shown here is derived from an EMBL/GenBank/DDBJ whole genome shotgun (WGS) entry which is preliminary data.</text>
</comment>
<reference evidence="1 2" key="1">
    <citation type="journal article" date="2018" name="IMA Fungus">
        <title>IMA Genome-F 9: Draft genome sequence of Annulohypoxylon stygium, Aspergillus mulundensis, Berkeleyomyces basicola (syn. Thielaviopsis basicola), Ceratocystis smalleyi, two Cercospora beticola strains, Coleophoma cylindrospora, Fusarium fracticaudum, Phialophora cf. hyalina, and Morchella septimelata.</title>
        <authorList>
            <person name="Wingfield B.D."/>
            <person name="Bills G.F."/>
            <person name="Dong Y."/>
            <person name="Huang W."/>
            <person name="Nel W.J."/>
            <person name="Swalarsk-Parry B.S."/>
            <person name="Vaghefi N."/>
            <person name="Wilken P.M."/>
            <person name="An Z."/>
            <person name="de Beer Z.W."/>
            <person name="De Vos L."/>
            <person name="Chen L."/>
            <person name="Duong T.A."/>
            <person name="Gao Y."/>
            <person name="Hammerbacher A."/>
            <person name="Kikkert J.R."/>
            <person name="Li Y."/>
            <person name="Li H."/>
            <person name="Li K."/>
            <person name="Li Q."/>
            <person name="Liu X."/>
            <person name="Ma X."/>
            <person name="Naidoo K."/>
            <person name="Pethybridge S.J."/>
            <person name="Sun J."/>
            <person name="Steenkamp E.T."/>
            <person name="van der Nest M.A."/>
            <person name="van Wyk S."/>
            <person name="Wingfield M.J."/>
            <person name="Xiong C."/>
            <person name="Yue Q."/>
            <person name="Zhang X."/>
        </authorList>
    </citation>
    <scope>NUCLEOTIDE SEQUENCE [LARGE SCALE GENOMIC DNA]</scope>
    <source>
        <strain evidence="1 2">DSM 5745</strain>
    </source>
</reference>
<dbReference type="OrthoDB" id="4454541at2759"/>
<protein>
    <submittedName>
        <fullName evidence="1">Uncharacterized protein</fullName>
    </submittedName>
</protein>
<dbReference type="AlphaFoldDB" id="A0A3D8SWR0"/>
<dbReference type="EMBL" id="PVWQ01000002">
    <property type="protein sequence ID" value="RDW90743.1"/>
    <property type="molecule type" value="Genomic_DNA"/>
</dbReference>
<dbReference type="Proteomes" id="UP000256690">
    <property type="component" value="Unassembled WGS sequence"/>
</dbReference>
<proteinExistence type="predicted"/>
<keyword evidence="2" id="KW-1185">Reference proteome</keyword>
<dbReference type="RefSeq" id="XP_026607697.1">
    <property type="nucleotide sequence ID" value="XM_026744534.1"/>
</dbReference>
<evidence type="ECO:0000313" key="1">
    <source>
        <dbReference type="EMBL" id="RDW90743.1"/>
    </source>
</evidence>
<evidence type="ECO:0000313" key="2">
    <source>
        <dbReference type="Proteomes" id="UP000256690"/>
    </source>
</evidence>